<dbReference type="InterPro" id="IPR046097">
    <property type="entry name" value="DUF6033"/>
</dbReference>
<dbReference type="Pfam" id="PF19498">
    <property type="entry name" value="DUF6033"/>
    <property type="match status" value="1"/>
</dbReference>
<feature type="region of interest" description="Disordered" evidence="1">
    <location>
        <begin position="173"/>
        <end position="203"/>
    </location>
</feature>
<protein>
    <submittedName>
        <fullName evidence="2">Uncharacterized protein</fullName>
    </submittedName>
</protein>
<name>A0A2K4ZLD6_9FIRM</name>
<feature type="region of interest" description="Disordered" evidence="1">
    <location>
        <begin position="1"/>
        <end position="45"/>
    </location>
</feature>
<proteinExistence type="predicted"/>
<feature type="compositionally biased region" description="Polar residues" evidence="1">
    <location>
        <begin position="1"/>
        <end position="13"/>
    </location>
</feature>
<evidence type="ECO:0000313" key="2">
    <source>
        <dbReference type="EMBL" id="SOY31212.1"/>
    </source>
</evidence>
<keyword evidence="3" id="KW-1185">Reference proteome</keyword>
<evidence type="ECO:0000313" key="3">
    <source>
        <dbReference type="Proteomes" id="UP000236311"/>
    </source>
</evidence>
<gene>
    <name evidence="2" type="ORF">AMURIS_03948</name>
</gene>
<dbReference type="OrthoDB" id="9805997at2"/>
<sequence length="248" mass="28292">MAMEITSNYSSYAAQGMADNTKKRAEKTSEPVKTNNTESTSDYLSKLQKQVPYMTLEVGSGLSMARDNKVNTLAVNPKLLEKMQNDPEKAKEYTQRLKDIENAQKFVDGYMKAKGSKTKFSHWYVDENGNYSHIAYYEHDNTFYKKLSEKSRENIEKHIEKTREKAAEKQKEFQEKLEEKRTGQEDGTATPNKAEQLLEEKMSASKDGTIYLNDTDMKTIIEAVQEEDAGKTTVKDQPQVGANLDLKI</sequence>
<dbReference type="EMBL" id="OFSM01000023">
    <property type="protein sequence ID" value="SOY31212.1"/>
    <property type="molecule type" value="Genomic_DNA"/>
</dbReference>
<feature type="compositionally biased region" description="Basic and acidic residues" evidence="1">
    <location>
        <begin position="20"/>
        <end position="30"/>
    </location>
</feature>
<feature type="compositionally biased region" description="Basic and acidic residues" evidence="1">
    <location>
        <begin position="173"/>
        <end position="184"/>
    </location>
</feature>
<dbReference type="AlphaFoldDB" id="A0A2K4ZLD6"/>
<feature type="region of interest" description="Disordered" evidence="1">
    <location>
        <begin position="229"/>
        <end position="248"/>
    </location>
</feature>
<dbReference type="Proteomes" id="UP000236311">
    <property type="component" value="Unassembled WGS sequence"/>
</dbReference>
<reference evidence="2 3" key="1">
    <citation type="submission" date="2018-01" db="EMBL/GenBank/DDBJ databases">
        <authorList>
            <person name="Gaut B.S."/>
            <person name="Morton B.R."/>
            <person name="Clegg M.T."/>
            <person name="Duvall M.R."/>
        </authorList>
    </citation>
    <scope>NUCLEOTIDE SEQUENCE [LARGE SCALE GENOMIC DNA]</scope>
    <source>
        <strain evidence="2">GP69</strain>
    </source>
</reference>
<feature type="compositionally biased region" description="Polar residues" evidence="1">
    <location>
        <begin position="31"/>
        <end position="43"/>
    </location>
</feature>
<dbReference type="RefSeq" id="WP_103241217.1">
    <property type="nucleotide sequence ID" value="NZ_JANJZD010000021.1"/>
</dbReference>
<organism evidence="2 3">
    <name type="scientific">Acetatifactor muris</name>
    <dbReference type="NCBI Taxonomy" id="879566"/>
    <lineage>
        <taxon>Bacteria</taxon>
        <taxon>Bacillati</taxon>
        <taxon>Bacillota</taxon>
        <taxon>Clostridia</taxon>
        <taxon>Lachnospirales</taxon>
        <taxon>Lachnospiraceae</taxon>
        <taxon>Acetatifactor</taxon>
    </lineage>
</organism>
<evidence type="ECO:0000256" key="1">
    <source>
        <dbReference type="SAM" id="MobiDB-lite"/>
    </source>
</evidence>
<accession>A0A2K4ZLD6</accession>